<dbReference type="RefSeq" id="WP_183452984.1">
    <property type="nucleotide sequence ID" value="NZ_JACHWB010000005.1"/>
</dbReference>
<dbReference type="PANTHER" id="PTHR37477:SF1">
    <property type="entry name" value="COBALT-PRECORRIN-5A HYDROLASE"/>
    <property type="match status" value="1"/>
</dbReference>
<keyword evidence="3" id="KW-1185">Reference proteome</keyword>
<evidence type="ECO:0000259" key="1">
    <source>
        <dbReference type="Pfam" id="PF01890"/>
    </source>
</evidence>
<evidence type="ECO:0000313" key="3">
    <source>
        <dbReference type="Proteomes" id="UP000532010"/>
    </source>
</evidence>
<dbReference type="Pfam" id="PF01890">
    <property type="entry name" value="CbiG_C"/>
    <property type="match status" value="1"/>
</dbReference>
<dbReference type="InterPro" id="IPR036518">
    <property type="entry name" value="CobE/GbiG_C_sf"/>
</dbReference>
<organism evidence="2 3">
    <name type="scientific">Microvirga lupini</name>
    <dbReference type="NCBI Taxonomy" id="420324"/>
    <lineage>
        <taxon>Bacteria</taxon>
        <taxon>Pseudomonadati</taxon>
        <taxon>Pseudomonadota</taxon>
        <taxon>Alphaproteobacteria</taxon>
        <taxon>Hyphomicrobiales</taxon>
        <taxon>Methylobacteriaceae</taxon>
        <taxon>Microvirga</taxon>
    </lineage>
</organism>
<gene>
    <name evidence="2" type="ORF">FHR70_003815</name>
</gene>
<keyword evidence="2" id="KW-0378">Hydrolase</keyword>
<dbReference type="GO" id="GO:0009236">
    <property type="term" value="P:cobalamin biosynthetic process"/>
    <property type="evidence" value="ECO:0007669"/>
    <property type="project" value="InterPro"/>
</dbReference>
<dbReference type="InterPro" id="IPR052553">
    <property type="entry name" value="CbiG_hydrolase"/>
</dbReference>
<dbReference type="PANTHER" id="PTHR37477">
    <property type="entry name" value="COBALT-PRECORRIN-5A HYDROLASE"/>
    <property type="match status" value="1"/>
</dbReference>
<dbReference type="AlphaFoldDB" id="A0A7W4VP22"/>
<dbReference type="GO" id="GO:0043779">
    <property type="term" value="F:cobalt-precorrin-5A acetaldehyde-lyase activity"/>
    <property type="evidence" value="ECO:0007669"/>
    <property type="project" value="UniProtKB-EC"/>
</dbReference>
<dbReference type="SUPFAM" id="SSF159664">
    <property type="entry name" value="CobE/GbiG C-terminal domain-like"/>
    <property type="match status" value="1"/>
</dbReference>
<sequence>MGGDEAMIVAGLGFRRGVEADEIVSLVEQALERASLARTALSRLATIEALAALPAFSEAAHRLDAMATPVAAPALLAAAPRGRTQSARSIAAHGVGSVAEAAALAAAGSHPRLILERIASASATCALARSETGS</sequence>
<feature type="domain" description="CobE/GbiG C-terminal" evidence="1">
    <location>
        <begin position="8"/>
        <end position="128"/>
    </location>
</feature>
<protein>
    <submittedName>
        <fullName evidence="2">Cobalt-precorrin 5A hydrolase</fullName>
        <ecNumber evidence="2">3.7.1.12</ecNumber>
    </submittedName>
</protein>
<dbReference type="Proteomes" id="UP000532010">
    <property type="component" value="Unassembled WGS sequence"/>
</dbReference>
<reference evidence="2 3" key="1">
    <citation type="submission" date="2020-08" db="EMBL/GenBank/DDBJ databases">
        <title>The Agave Microbiome: Exploring the role of microbial communities in plant adaptations to desert environments.</title>
        <authorList>
            <person name="Partida-Martinez L.P."/>
        </authorList>
    </citation>
    <scope>NUCLEOTIDE SEQUENCE [LARGE SCALE GENOMIC DNA]</scope>
    <source>
        <strain evidence="2 3">AT3.9</strain>
    </source>
</reference>
<evidence type="ECO:0000313" key="2">
    <source>
        <dbReference type="EMBL" id="MBB3020729.1"/>
    </source>
</evidence>
<name>A0A7W4VP22_9HYPH</name>
<proteinExistence type="predicted"/>
<comment type="caution">
    <text evidence="2">The sequence shown here is derived from an EMBL/GenBank/DDBJ whole genome shotgun (WGS) entry which is preliminary data.</text>
</comment>
<dbReference type="EMBL" id="JACHWB010000005">
    <property type="protein sequence ID" value="MBB3020729.1"/>
    <property type="molecule type" value="Genomic_DNA"/>
</dbReference>
<dbReference type="EC" id="3.7.1.12" evidence="2"/>
<accession>A0A7W4VP22</accession>
<dbReference type="InterPro" id="IPR002750">
    <property type="entry name" value="CobE/GbiG_C"/>
</dbReference>
<dbReference type="Gene3D" id="3.30.420.180">
    <property type="entry name" value="CobE/GbiG C-terminal domain"/>
    <property type="match status" value="1"/>
</dbReference>